<name>A0ABR4XJA5_9PORP</name>
<organism evidence="11 12">
    <name type="scientific">Porphyromonas canoris</name>
    <dbReference type="NCBI Taxonomy" id="36875"/>
    <lineage>
        <taxon>Bacteria</taxon>
        <taxon>Pseudomonadati</taxon>
        <taxon>Bacteroidota</taxon>
        <taxon>Bacteroidia</taxon>
        <taxon>Bacteroidales</taxon>
        <taxon>Porphyromonadaceae</taxon>
        <taxon>Porphyromonas</taxon>
    </lineage>
</organism>
<keyword evidence="11" id="KW-0121">Carboxypeptidase</keyword>
<feature type="coiled-coil region" evidence="8">
    <location>
        <begin position="174"/>
        <end position="201"/>
    </location>
</feature>
<feature type="signal peptide" evidence="9">
    <location>
        <begin position="1"/>
        <end position="17"/>
    </location>
</feature>
<feature type="domain" description="Peptidase M3A/M3B catalytic" evidence="10">
    <location>
        <begin position="253"/>
        <end position="705"/>
    </location>
</feature>
<dbReference type="InterPro" id="IPR024079">
    <property type="entry name" value="MetalloPept_cat_dom_sf"/>
</dbReference>
<evidence type="ECO:0000256" key="8">
    <source>
        <dbReference type="SAM" id="Coils"/>
    </source>
</evidence>
<feature type="chain" id="PRO_5046031752" evidence="9">
    <location>
        <begin position="18"/>
        <end position="706"/>
    </location>
</feature>
<dbReference type="Gene3D" id="3.40.390.10">
    <property type="entry name" value="Collagenase (Catalytic Domain)"/>
    <property type="match status" value="1"/>
</dbReference>
<evidence type="ECO:0000313" key="11">
    <source>
        <dbReference type="EMBL" id="KGN91767.1"/>
    </source>
</evidence>
<dbReference type="PANTHER" id="PTHR43660">
    <property type="entry name" value="DIPEPTIDYL CARBOXYPEPTIDASE"/>
    <property type="match status" value="1"/>
</dbReference>
<dbReference type="InterPro" id="IPR024077">
    <property type="entry name" value="Neurolysin/TOP_dom2"/>
</dbReference>
<proteinExistence type="inferred from homology"/>
<accession>A0ABR4XJA5</accession>
<evidence type="ECO:0000313" key="12">
    <source>
        <dbReference type="Proteomes" id="UP000030101"/>
    </source>
</evidence>
<evidence type="ECO:0000256" key="3">
    <source>
        <dbReference type="ARBA" id="ARBA00022723"/>
    </source>
</evidence>
<keyword evidence="4 7" id="KW-0378">Hydrolase</keyword>
<keyword evidence="9" id="KW-0732">Signal</keyword>
<dbReference type="Proteomes" id="UP000030101">
    <property type="component" value="Unassembled WGS sequence"/>
</dbReference>
<dbReference type="EMBL" id="JQZV01000013">
    <property type="protein sequence ID" value="KGN91767.1"/>
    <property type="molecule type" value="Genomic_DNA"/>
</dbReference>
<evidence type="ECO:0000256" key="4">
    <source>
        <dbReference type="ARBA" id="ARBA00022801"/>
    </source>
</evidence>
<evidence type="ECO:0000256" key="5">
    <source>
        <dbReference type="ARBA" id="ARBA00022833"/>
    </source>
</evidence>
<protein>
    <submittedName>
        <fullName evidence="11">Dipeptidyl carboxypeptidase II</fullName>
    </submittedName>
</protein>
<comment type="similarity">
    <text evidence="1 7">Belongs to the peptidase M3 family.</text>
</comment>
<keyword evidence="8" id="KW-0175">Coiled coil</keyword>
<dbReference type="InterPro" id="IPR045090">
    <property type="entry name" value="Pept_M3A_M3B"/>
</dbReference>
<dbReference type="Pfam" id="PF01432">
    <property type="entry name" value="Peptidase_M3"/>
    <property type="match status" value="1"/>
</dbReference>
<dbReference type="RefSeq" id="WP_036791218.1">
    <property type="nucleotide sequence ID" value="NZ_JQZV01000013.1"/>
</dbReference>
<evidence type="ECO:0000256" key="6">
    <source>
        <dbReference type="ARBA" id="ARBA00023049"/>
    </source>
</evidence>
<keyword evidence="12" id="KW-1185">Reference proteome</keyword>
<evidence type="ECO:0000256" key="7">
    <source>
        <dbReference type="RuleBase" id="RU003435"/>
    </source>
</evidence>
<evidence type="ECO:0000256" key="9">
    <source>
        <dbReference type="SAM" id="SignalP"/>
    </source>
</evidence>
<keyword evidence="6 7" id="KW-0482">Metalloprotease</keyword>
<dbReference type="InterPro" id="IPR034005">
    <property type="entry name" value="M3A_DCP"/>
</dbReference>
<keyword evidence="3 7" id="KW-0479">Metal-binding</keyword>
<dbReference type="CDD" id="cd06456">
    <property type="entry name" value="M3A_DCP"/>
    <property type="match status" value="1"/>
</dbReference>
<dbReference type="GO" id="GO:0004180">
    <property type="term" value="F:carboxypeptidase activity"/>
    <property type="evidence" value="ECO:0007669"/>
    <property type="project" value="UniProtKB-KW"/>
</dbReference>
<comment type="caution">
    <text evidence="11">The sequence shown here is derived from an EMBL/GenBank/DDBJ whole genome shotgun (WGS) entry which is preliminary data.</text>
</comment>
<evidence type="ECO:0000259" key="10">
    <source>
        <dbReference type="Pfam" id="PF01432"/>
    </source>
</evidence>
<evidence type="ECO:0000256" key="2">
    <source>
        <dbReference type="ARBA" id="ARBA00022670"/>
    </source>
</evidence>
<gene>
    <name evidence="11" type="ORF">HQ43_06645</name>
</gene>
<keyword evidence="5 7" id="KW-0862">Zinc</keyword>
<dbReference type="SUPFAM" id="SSF55486">
    <property type="entry name" value="Metalloproteases ('zincins'), catalytic domain"/>
    <property type="match status" value="1"/>
</dbReference>
<comment type="cofactor">
    <cofactor evidence="7">
        <name>Zn(2+)</name>
        <dbReference type="ChEBI" id="CHEBI:29105"/>
    </cofactor>
    <text evidence="7">Binds 1 zinc ion.</text>
</comment>
<reference evidence="11 12" key="1">
    <citation type="submission" date="2014-08" db="EMBL/GenBank/DDBJ databases">
        <title>Porphyromonas canoris strain:OH2762 Genome sequencing.</title>
        <authorList>
            <person name="Wallis C."/>
            <person name="Deusch O."/>
            <person name="O'Flynn C."/>
            <person name="Davis I."/>
            <person name="Jospin G."/>
            <person name="Darling A.E."/>
            <person name="Coil D.A."/>
            <person name="Alexiev A."/>
            <person name="Horsfall A."/>
            <person name="Kirkwood N."/>
            <person name="Harris S."/>
            <person name="Eisen J.A."/>
        </authorList>
    </citation>
    <scope>NUCLEOTIDE SEQUENCE [LARGE SCALE GENOMIC DNA]</scope>
    <source>
        <strain evidence="12">COT-108 OH2762</strain>
    </source>
</reference>
<sequence>MKKLLLSLAALVVLATACEKKQSESVKDNPLVAGSTLEQGAPEFDKIYNRHYMPAFKAGMEQQREEIESIVNSSEAPSFENTILAYERSGAVLRRTSNVFFALANANSSDSILAIEQEVTPLLAEHQNFISLNDKLFERIRVVYENSYETLEGEDKKLLKEIYDGFVREGAALEADKKAELEKINTRLASLQQEFESKVTKGTNAAGVWVATAEELSGLSDAQLKQAEADAQAAGGKEKYFLVVSNTTQQPLLASLDNREVRRKLFEASVSRTSPDSGFNTEPIALEIIRLRAKKAELLGFRTFADWRLQDAMAKEPQNVYTFFQDLIIPYIPKINAETAEIEAYARKTEGADFSLEPYDRFYFSAKMKREKFAFDEAEVRQYFELNNVLNNGVFYAANAIFGITFEERNDLPVYHPDVKVYNVKDADGTLLAIFYTDFFRRDSKRGGAWMDAFAKQSSYFGQLPIIYNVCNYAKPAEGQPALLSIDDVETMFHEFGHAIHGMLSNCKYNTLSGTAVSRDFVEYPSQFNEYFITVDAVFDNFAKHYATGEPMPAELKKKVRESENFHSAYSLGENMSAVLVDMGWHILSSESAEKITSIKEKEDEILSNLKLYNKQVPPRYHSLYFRHVFGGGYAAGYYSYLWSEVLAVNTGDLFSANGGLSRELGQKYRDLIVSIGNTKDLEKQFTELTGLEAPDSKALLRAKGL</sequence>
<dbReference type="PROSITE" id="PS51257">
    <property type="entry name" value="PROKAR_LIPOPROTEIN"/>
    <property type="match status" value="1"/>
</dbReference>
<dbReference type="InterPro" id="IPR001567">
    <property type="entry name" value="Pept_M3A_M3B_dom"/>
</dbReference>
<dbReference type="PANTHER" id="PTHR43660:SF1">
    <property type="entry name" value="DIPEPTIDYL CARBOXYPEPTIDASE"/>
    <property type="match status" value="1"/>
</dbReference>
<keyword evidence="2 7" id="KW-0645">Protease</keyword>
<dbReference type="Gene3D" id="1.10.1370.10">
    <property type="entry name" value="Neurolysin, domain 3"/>
    <property type="match status" value="1"/>
</dbReference>
<evidence type="ECO:0000256" key="1">
    <source>
        <dbReference type="ARBA" id="ARBA00006040"/>
    </source>
</evidence>